<dbReference type="PANTHER" id="PTHR18945">
    <property type="entry name" value="NEUROTRANSMITTER GATED ION CHANNEL"/>
    <property type="match status" value="1"/>
</dbReference>
<evidence type="ECO:0000313" key="9">
    <source>
        <dbReference type="Proteomes" id="UP000276133"/>
    </source>
</evidence>
<proteinExistence type="predicted"/>
<dbReference type="GO" id="GO:0016020">
    <property type="term" value="C:membrane"/>
    <property type="evidence" value="ECO:0007669"/>
    <property type="project" value="UniProtKB-SubCell"/>
</dbReference>
<comment type="caution">
    <text evidence="8">The sequence shown here is derived from an EMBL/GenBank/DDBJ whole genome shotgun (WGS) entry which is preliminary data.</text>
</comment>
<dbReference type="CDD" id="cd19051">
    <property type="entry name" value="LGIC_TM_cation"/>
    <property type="match status" value="1"/>
</dbReference>
<keyword evidence="4 5" id="KW-0472">Membrane</keyword>
<reference evidence="8 9" key="1">
    <citation type="journal article" date="2018" name="Sci. Rep.">
        <title>Genomic signatures of local adaptation to the degree of environmental predictability in rotifers.</title>
        <authorList>
            <person name="Franch-Gras L."/>
            <person name="Hahn C."/>
            <person name="Garcia-Roger E.M."/>
            <person name="Carmona M.J."/>
            <person name="Serra M."/>
            <person name="Gomez A."/>
        </authorList>
    </citation>
    <scope>NUCLEOTIDE SEQUENCE [LARGE SCALE GENOMIC DNA]</scope>
    <source>
        <strain evidence="8">HYR1</strain>
    </source>
</reference>
<sequence>MIIEAICHLKFGSWTYSGWQVDIMNKSTTVDLSNYIKSGEWDLKNVYVQRNVRYYPCCPDEPFPDVFFYIYIRRRILYYLFNIIFPCVWLSILSLIGFWLPPDSGEKITLGITVLLAFSVFMLLIAENIPATSEMVPLIGVYLTVIMSLTSLSIILTVVVLNLHHAGPVSPKIPENVYFFMTRKVAKWIFMKGTVQIFESNRTNSIQESLNCDSKLFKFKLYDKKFNLMKNLSSCCRSRGFDEIYSSNGAKSAIGILANDRTDLDANDFIKTNYQDTNEKILKTRKLKTSYSSDSEDFHEVIKSRSSEFKDTSYHKSRSPHVKTAEKVNSNGLNVPITKCKCNLCQVKVRRYSNQYQKDLLNILDNFTNNLKECLVKIEKNIVQINSTNEWKLIAMIIDRFLFWIFTFLTILSTFVLLVAIPVLKNRNILSPYKYNEEFAINFFVND</sequence>
<dbReference type="OrthoDB" id="5975154at2759"/>
<dbReference type="SUPFAM" id="SSF63712">
    <property type="entry name" value="Nicotinic receptor ligand binding domain-like"/>
    <property type="match status" value="1"/>
</dbReference>
<feature type="transmembrane region" description="Helical" evidence="5">
    <location>
        <begin position="76"/>
        <end position="96"/>
    </location>
</feature>
<evidence type="ECO:0000259" key="6">
    <source>
        <dbReference type="Pfam" id="PF02931"/>
    </source>
</evidence>
<comment type="subcellular location">
    <subcellularLocation>
        <location evidence="1">Membrane</location>
        <topology evidence="1">Multi-pass membrane protein</topology>
    </subcellularLocation>
</comment>
<dbReference type="InterPro" id="IPR036734">
    <property type="entry name" value="Neur_chan_lig-bd_sf"/>
</dbReference>
<keyword evidence="8" id="KW-0675">Receptor</keyword>
<feature type="domain" description="Neurotransmitter-gated ion-channel ligand-binding" evidence="6">
    <location>
        <begin position="6"/>
        <end position="76"/>
    </location>
</feature>
<dbReference type="InterPro" id="IPR006201">
    <property type="entry name" value="Neur_channel"/>
</dbReference>
<dbReference type="GO" id="GO:0005230">
    <property type="term" value="F:extracellular ligand-gated monoatomic ion channel activity"/>
    <property type="evidence" value="ECO:0007669"/>
    <property type="project" value="InterPro"/>
</dbReference>
<keyword evidence="2 5" id="KW-0812">Transmembrane</keyword>
<keyword evidence="9" id="KW-1185">Reference proteome</keyword>
<accession>A0A3M7RRT4</accession>
<evidence type="ECO:0000256" key="4">
    <source>
        <dbReference type="ARBA" id="ARBA00023136"/>
    </source>
</evidence>
<dbReference type="STRING" id="10195.A0A3M7RRT4"/>
<name>A0A3M7RRT4_BRAPC</name>
<protein>
    <submittedName>
        <fullName evidence="8">Neuronal acetylcholine receptor subunit alpha-10-like</fullName>
    </submittedName>
</protein>
<evidence type="ECO:0000256" key="2">
    <source>
        <dbReference type="ARBA" id="ARBA00022692"/>
    </source>
</evidence>
<feature type="domain" description="Neurotransmitter-gated ion-channel transmembrane" evidence="7">
    <location>
        <begin position="83"/>
        <end position="417"/>
    </location>
</feature>
<dbReference type="Pfam" id="PF02931">
    <property type="entry name" value="Neur_chan_LBD"/>
    <property type="match status" value="1"/>
</dbReference>
<dbReference type="InterPro" id="IPR006029">
    <property type="entry name" value="Neurotrans-gated_channel_TM"/>
</dbReference>
<dbReference type="Pfam" id="PF02932">
    <property type="entry name" value="Neur_chan_memb"/>
    <property type="match status" value="1"/>
</dbReference>
<evidence type="ECO:0000256" key="3">
    <source>
        <dbReference type="ARBA" id="ARBA00022989"/>
    </source>
</evidence>
<feature type="transmembrane region" description="Helical" evidence="5">
    <location>
        <begin position="401"/>
        <end position="424"/>
    </location>
</feature>
<feature type="transmembrane region" description="Helical" evidence="5">
    <location>
        <begin position="138"/>
        <end position="161"/>
    </location>
</feature>
<evidence type="ECO:0000259" key="7">
    <source>
        <dbReference type="Pfam" id="PF02932"/>
    </source>
</evidence>
<evidence type="ECO:0000256" key="5">
    <source>
        <dbReference type="SAM" id="Phobius"/>
    </source>
</evidence>
<dbReference type="AlphaFoldDB" id="A0A3M7RRT4"/>
<evidence type="ECO:0000313" key="8">
    <source>
        <dbReference type="EMBL" id="RNA26264.1"/>
    </source>
</evidence>
<keyword evidence="3 5" id="KW-1133">Transmembrane helix</keyword>
<organism evidence="8 9">
    <name type="scientific">Brachionus plicatilis</name>
    <name type="common">Marine rotifer</name>
    <name type="synonym">Brachionus muelleri</name>
    <dbReference type="NCBI Taxonomy" id="10195"/>
    <lineage>
        <taxon>Eukaryota</taxon>
        <taxon>Metazoa</taxon>
        <taxon>Spiralia</taxon>
        <taxon>Gnathifera</taxon>
        <taxon>Rotifera</taxon>
        <taxon>Eurotatoria</taxon>
        <taxon>Monogononta</taxon>
        <taxon>Pseudotrocha</taxon>
        <taxon>Ploima</taxon>
        <taxon>Brachionidae</taxon>
        <taxon>Brachionus</taxon>
    </lineage>
</organism>
<evidence type="ECO:0000256" key="1">
    <source>
        <dbReference type="ARBA" id="ARBA00004141"/>
    </source>
</evidence>
<gene>
    <name evidence="8" type="ORF">BpHYR1_025117</name>
</gene>
<dbReference type="InterPro" id="IPR036719">
    <property type="entry name" value="Neuro-gated_channel_TM_sf"/>
</dbReference>
<dbReference type="InterPro" id="IPR006202">
    <property type="entry name" value="Neur_chan_lig-bd"/>
</dbReference>
<dbReference type="SUPFAM" id="SSF90112">
    <property type="entry name" value="Neurotransmitter-gated ion-channel transmembrane pore"/>
    <property type="match status" value="1"/>
</dbReference>
<dbReference type="InterPro" id="IPR038050">
    <property type="entry name" value="Neuro_actylchol_rec"/>
</dbReference>
<dbReference type="GO" id="GO:0004888">
    <property type="term" value="F:transmembrane signaling receptor activity"/>
    <property type="evidence" value="ECO:0007669"/>
    <property type="project" value="InterPro"/>
</dbReference>
<dbReference type="Gene3D" id="2.70.170.10">
    <property type="entry name" value="Neurotransmitter-gated ion-channel ligand-binding domain"/>
    <property type="match status" value="1"/>
</dbReference>
<dbReference type="EMBL" id="REGN01002767">
    <property type="protein sequence ID" value="RNA26264.1"/>
    <property type="molecule type" value="Genomic_DNA"/>
</dbReference>
<dbReference type="Gene3D" id="1.20.58.390">
    <property type="entry name" value="Neurotransmitter-gated ion-channel transmembrane domain"/>
    <property type="match status" value="2"/>
</dbReference>
<dbReference type="Proteomes" id="UP000276133">
    <property type="component" value="Unassembled WGS sequence"/>
</dbReference>
<dbReference type="FunFam" id="1.20.58.390:FF:000043">
    <property type="entry name" value="AcetylCholine Receptor"/>
    <property type="match status" value="1"/>
</dbReference>
<feature type="transmembrane region" description="Helical" evidence="5">
    <location>
        <begin position="108"/>
        <end position="126"/>
    </location>
</feature>